<dbReference type="InterPro" id="IPR024473">
    <property type="entry name" value="Transposases_IS4_N"/>
</dbReference>
<sequence>MLVDELNQAHETIENSSNYESVVNAIEMEWIEQALHNTNKTSIRRRRLPAQQAVWLVIWMDLQRNKSRVFCVSCWSKCEHFIPLQIQNQPLK</sequence>
<gene>
    <name evidence="2" type="ORF">BTO22_02600</name>
</gene>
<organism evidence="2 3">
    <name type="scientific">Aliivibrio sifiae</name>
    <dbReference type="NCBI Taxonomy" id="566293"/>
    <lineage>
        <taxon>Bacteria</taxon>
        <taxon>Pseudomonadati</taxon>
        <taxon>Pseudomonadota</taxon>
        <taxon>Gammaproteobacteria</taxon>
        <taxon>Vibrionales</taxon>
        <taxon>Vibrionaceae</taxon>
        <taxon>Aliivibrio</taxon>
    </lineage>
</organism>
<dbReference type="Pfam" id="PF13006">
    <property type="entry name" value="Nterm_IS4"/>
    <property type="match status" value="1"/>
</dbReference>
<accession>A0A2S7XAY8</accession>
<comment type="caution">
    <text evidence="2">The sequence shown here is derived from an EMBL/GenBank/DDBJ whole genome shotgun (WGS) entry which is preliminary data.</text>
</comment>
<dbReference type="AlphaFoldDB" id="A0A2S7XAY8"/>
<evidence type="ECO:0000259" key="1">
    <source>
        <dbReference type="Pfam" id="PF13006"/>
    </source>
</evidence>
<name>A0A2S7XAY8_9GAMM</name>
<reference evidence="2 3" key="1">
    <citation type="submission" date="2016-12" db="EMBL/GenBank/DDBJ databases">
        <title>Diversity of luminous bacteria.</title>
        <authorList>
            <person name="Yoshizawa S."/>
            <person name="Kogure K."/>
        </authorList>
    </citation>
    <scope>NUCLEOTIDE SEQUENCE [LARGE SCALE GENOMIC DNA]</scope>
    <source>
        <strain evidence="2 3">ATCC 33715</strain>
    </source>
</reference>
<protein>
    <recommendedName>
        <fullName evidence="1">Transposase IS4 N-terminal domain-containing protein</fullName>
    </recommendedName>
</protein>
<evidence type="ECO:0000313" key="3">
    <source>
        <dbReference type="Proteomes" id="UP000239263"/>
    </source>
</evidence>
<proteinExistence type="predicted"/>
<dbReference type="EMBL" id="MSCO01000001">
    <property type="protein sequence ID" value="PQJ88528.1"/>
    <property type="molecule type" value="Genomic_DNA"/>
</dbReference>
<dbReference type="Proteomes" id="UP000239263">
    <property type="component" value="Unassembled WGS sequence"/>
</dbReference>
<feature type="domain" description="Transposase IS4 N-terminal" evidence="1">
    <location>
        <begin position="23"/>
        <end position="67"/>
    </location>
</feature>
<evidence type="ECO:0000313" key="2">
    <source>
        <dbReference type="EMBL" id="PQJ88528.1"/>
    </source>
</evidence>